<evidence type="ECO:0000313" key="1">
    <source>
        <dbReference type="EMBL" id="JAD80132.1"/>
    </source>
</evidence>
<accession>A0A0A9D8T4</accession>
<name>A0A0A9D8T4_ARUDO</name>
<organism evidence="1">
    <name type="scientific">Arundo donax</name>
    <name type="common">Giant reed</name>
    <name type="synonym">Donax arundinaceus</name>
    <dbReference type="NCBI Taxonomy" id="35708"/>
    <lineage>
        <taxon>Eukaryota</taxon>
        <taxon>Viridiplantae</taxon>
        <taxon>Streptophyta</taxon>
        <taxon>Embryophyta</taxon>
        <taxon>Tracheophyta</taxon>
        <taxon>Spermatophyta</taxon>
        <taxon>Magnoliopsida</taxon>
        <taxon>Liliopsida</taxon>
        <taxon>Poales</taxon>
        <taxon>Poaceae</taxon>
        <taxon>PACMAD clade</taxon>
        <taxon>Arundinoideae</taxon>
        <taxon>Arundineae</taxon>
        <taxon>Arundo</taxon>
    </lineage>
</organism>
<proteinExistence type="predicted"/>
<reference evidence="1" key="1">
    <citation type="submission" date="2014-09" db="EMBL/GenBank/DDBJ databases">
        <authorList>
            <person name="Magalhaes I.L.F."/>
            <person name="Oliveira U."/>
            <person name="Santos F.R."/>
            <person name="Vidigal T.H.D.A."/>
            <person name="Brescovit A.D."/>
            <person name="Santos A.J."/>
        </authorList>
    </citation>
    <scope>NUCLEOTIDE SEQUENCE</scope>
    <source>
        <tissue evidence="1">Shoot tissue taken approximately 20 cm above the soil surface</tissue>
    </source>
</reference>
<dbReference type="AlphaFoldDB" id="A0A0A9D8T4"/>
<protein>
    <submittedName>
        <fullName evidence="1">Uncharacterized protein</fullName>
    </submittedName>
</protein>
<reference evidence="1" key="2">
    <citation type="journal article" date="2015" name="Data Brief">
        <title>Shoot transcriptome of the giant reed, Arundo donax.</title>
        <authorList>
            <person name="Barrero R.A."/>
            <person name="Guerrero F.D."/>
            <person name="Moolhuijzen P."/>
            <person name="Goolsby J.A."/>
            <person name="Tidwell J."/>
            <person name="Bellgard S.E."/>
            <person name="Bellgard M.I."/>
        </authorList>
    </citation>
    <scope>NUCLEOTIDE SEQUENCE</scope>
    <source>
        <tissue evidence="1">Shoot tissue taken approximately 20 cm above the soil surface</tissue>
    </source>
</reference>
<sequence length="103" mass="11778">MDLQLWPNCRRIVPGLESLLVCPGLTVSTVRLCWALSPTPRMTKVMNKVVYQYSGQLQVRVLPHARILGGCNHRRRRIPPYQDRLVHCACVRCGDRHGDRSSN</sequence>
<dbReference type="EMBL" id="GBRH01217763">
    <property type="protein sequence ID" value="JAD80132.1"/>
    <property type="molecule type" value="Transcribed_RNA"/>
</dbReference>